<protein>
    <submittedName>
        <fullName evidence="9">DNA repair protein RadC</fullName>
    </submittedName>
</protein>
<name>A0A0G3EFC7_9BACT</name>
<dbReference type="InterPro" id="IPR020891">
    <property type="entry name" value="UPF0758_CS"/>
</dbReference>
<evidence type="ECO:0000313" key="9">
    <source>
        <dbReference type="EMBL" id="AKJ64132.1"/>
    </source>
</evidence>
<gene>
    <name evidence="9" type="ORF">L21SP4_00869</name>
</gene>
<keyword evidence="3" id="KW-0378">Hydrolase</keyword>
<dbReference type="EMBL" id="CP010904">
    <property type="protein sequence ID" value="AKJ64132.1"/>
    <property type="molecule type" value="Genomic_DNA"/>
</dbReference>
<sequence>MKPDEPDHPAGPEGPSADALPSSPAPLCGVPLRERPRETFERMGARHVPDAVLLAILMRSGVRGCNVIELAREILARYGSLSALARASVRELSRIRGVGRVKAQVLHAALELSRRMAEEEREERPRMASPASVAALLRDDVLRLENEVFWVLLLDARHRLLSPPNLVTRGLLDSSLVHPREVFREAVRSSAAAVIVAHNHPSGDPEPSAGDLAVTRKLIAAGRIMDIRLLDHVICVPRDAGTGREYLSLRAAGLLNFEEGSEGCG</sequence>
<organism evidence="9 10">
    <name type="scientific">Kiritimatiella glycovorans</name>
    <dbReference type="NCBI Taxonomy" id="1307763"/>
    <lineage>
        <taxon>Bacteria</taxon>
        <taxon>Pseudomonadati</taxon>
        <taxon>Kiritimatiellota</taxon>
        <taxon>Kiritimatiellia</taxon>
        <taxon>Kiritimatiellales</taxon>
        <taxon>Kiritimatiellaceae</taxon>
        <taxon>Kiritimatiella</taxon>
    </lineage>
</organism>
<dbReference type="PANTHER" id="PTHR30471:SF3">
    <property type="entry name" value="UPF0758 PROTEIN YEES-RELATED"/>
    <property type="match status" value="1"/>
</dbReference>
<proteinExistence type="inferred from homology"/>
<dbReference type="OrthoDB" id="9804482at2"/>
<reference evidence="10" key="1">
    <citation type="submission" date="2015-02" db="EMBL/GenBank/DDBJ databases">
        <title>Description and complete genome sequence of the first cultured representative of the subdivision 5 of the Verrucomicrobia phylum.</title>
        <authorList>
            <person name="Spring S."/>
            <person name="Bunk B."/>
            <person name="Sproer C."/>
            <person name="Klenk H.-P."/>
        </authorList>
    </citation>
    <scope>NUCLEOTIDE SEQUENCE [LARGE SCALE GENOMIC DNA]</scope>
    <source>
        <strain evidence="10">L21-Fru-AB</strain>
    </source>
</reference>
<evidence type="ECO:0000256" key="3">
    <source>
        <dbReference type="ARBA" id="ARBA00022801"/>
    </source>
</evidence>
<keyword evidence="5" id="KW-0482">Metalloprotease</keyword>
<dbReference type="KEGG" id="vbl:L21SP4_00869"/>
<dbReference type="Gene3D" id="1.10.150.20">
    <property type="entry name" value="5' to 3' exonuclease, C-terminal subdomain"/>
    <property type="match status" value="1"/>
</dbReference>
<dbReference type="GO" id="GO:0006508">
    <property type="term" value="P:proteolysis"/>
    <property type="evidence" value="ECO:0007669"/>
    <property type="project" value="UniProtKB-KW"/>
</dbReference>
<evidence type="ECO:0000256" key="1">
    <source>
        <dbReference type="ARBA" id="ARBA00022670"/>
    </source>
</evidence>
<feature type="region of interest" description="Disordered" evidence="7">
    <location>
        <begin position="1"/>
        <end position="31"/>
    </location>
</feature>
<dbReference type="NCBIfam" id="NF000642">
    <property type="entry name" value="PRK00024.1"/>
    <property type="match status" value="1"/>
</dbReference>
<dbReference type="Pfam" id="PF20582">
    <property type="entry name" value="UPF0758_N"/>
    <property type="match status" value="1"/>
</dbReference>
<dbReference type="PROSITE" id="PS01302">
    <property type="entry name" value="UPF0758"/>
    <property type="match status" value="1"/>
</dbReference>
<accession>A0A0G3EFC7</accession>
<feature type="compositionally biased region" description="Basic and acidic residues" evidence="7">
    <location>
        <begin position="1"/>
        <end position="10"/>
    </location>
</feature>
<evidence type="ECO:0000256" key="6">
    <source>
        <dbReference type="RuleBase" id="RU003797"/>
    </source>
</evidence>
<dbReference type="RefSeq" id="WP_052881496.1">
    <property type="nucleotide sequence ID" value="NZ_CP010904.1"/>
</dbReference>
<dbReference type="GO" id="GO:0046872">
    <property type="term" value="F:metal ion binding"/>
    <property type="evidence" value="ECO:0007669"/>
    <property type="project" value="UniProtKB-KW"/>
</dbReference>
<dbReference type="STRING" id="1307763.L21SP4_00869"/>
<keyword evidence="2" id="KW-0479">Metal-binding</keyword>
<dbReference type="AlphaFoldDB" id="A0A0G3EFC7"/>
<dbReference type="SUPFAM" id="SSF47781">
    <property type="entry name" value="RuvA domain 2-like"/>
    <property type="match status" value="1"/>
</dbReference>
<keyword evidence="4" id="KW-0862">Zinc</keyword>
<dbReference type="InterPro" id="IPR046778">
    <property type="entry name" value="UPF0758_N"/>
</dbReference>
<dbReference type="PANTHER" id="PTHR30471">
    <property type="entry name" value="DNA REPAIR PROTEIN RADC"/>
    <property type="match status" value="1"/>
</dbReference>
<dbReference type="InterPro" id="IPR010994">
    <property type="entry name" value="RuvA_2-like"/>
</dbReference>
<feature type="domain" description="MPN" evidence="8">
    <location>
        <begin position="126"/>
        <end position="255"/>
    </location>
</feature>
<keyword evidence="10" id="KW-1185">Reference proteome</keyword>
<dbReference type="InterPro" id="IPR037518">
    <property type="entry name" value="MPN"/>
</dbReference>
<dbReference type="InterPro" id="IPR025657">
    <property type="entry name" value="RadC_JAB"/>
</dbReference>
<dbReference type="GO" id="GO:0008237">
    <property type="term" value="F:metallopeptidase activity"/>
    <property type="evidence" value="ECO:0007669"/>
    <property type="project" value="UniProtKB-KW"/>
</dbReference>
<keyword evidence="1" id="KW-0645">Protease</keyword>
<dbReference type="CDD" id="cd08071">
    <property type="entry name" value="MPN_DUF2466"/>
    <property type="match status" value="1"/>
</dbReference>
<dbReference type="PROSITE" id="PS50249">
    <property type="entry name" value="MPN"/>
    <property type="match status" value="1"/>
</dbReference>
<dbReference type="Gene3D" id="3.40.140.10">
    <property type="entry name" value="Cytidine Deaminase, domain 2"/>
    <property type="match status" value="1"/>
</dbReference>
<comment type="similarity">
    <text evidence="6">Belongs to the UPF0758 family.</text>
</comment>
<dbReference type="InterPro" id="IPR001405">
    <property type="entry name" value="UPF0758"/>
</dbReference>
<evidence type="ECO:0000259" key="8">
    <source>
        <dbReference type="PROSITE" id="PS50249"/>
    </source>
</evidence>
<dbReference type="Pfam" id="PF04002">
    <property type="entry name" value="RadC"/>
    <property type="match status" value="1"/>
</dbReference>
<evidence type="ECO:0000256" key="5">
    <source>
        <dbReference type="ARBA" id="ARBA00023049"/>
    </source>
</evidence>
<dbReference type="Proteomes" id="UP000035268">
    <property type="component" value="Chromosome"/>
</dbReference>
<evidence type="ECO:0000256" key="2">
    <source>
        <dbReference type="ARBA" id="ARBA00022723"/>
    </source>
</evidence>
<evidence type="ECO:0000313" key="10">
    <source>
        <dbReference type="Proteomes" id="UP000035268"/>
    </source>
</evidence>
<evidence type="ECO:0000256" key="7">
    <source>
        <dbReference type="SAM" id="MobiDB-lite"/>
    </source>
</evidence>
<feature type="compositionally biased region" description="Low complexity" evidence="7">
    <location>
        <begin position="15"/>
        <end position="27"/>
    </location>
</feature>
<reference evidence="9 10" key="2">
    <citation type="journal article" date="2016" name="ISME J.">
        <title>Characterization of the first cultured representative of Verrucomicrobia subdivision 5 indicates the proposal of a novel phylum.</title>
        <authorList>
            <person name="Spring S."/>
            <person name="Bunk B."/>
            <person name="Sproer C."/>
            <person name="Schumann P."/>
            <person name="Rohde M."/>
            <person name="Tindall B.J."/>
            <person name="Klenk H.P."/>
        </authorList>
    </citation>
    <scope>NUCLEOTIDE SEQUENCE [LARGE SCALE GENOMIC DNA]</scope>
    <source>
        <strain evidence="9 10">L21-Fru-AB</strain>
    </source>
</reference>
<dbReference type="NCBIfam" id="TIGR00608">
    <property type="entry name" value="radc"/>
    <property type="match status" value="1"/>
</dbReference>
<dbReference type="PATRIC" id="fig|1609981.3.peg.906"/>
<evidence type="ECO:0000256" key="4">
    <source>
        <dbReference type="ARBA" id="ARBA00022833"/>
    </source>
</evidence>